<dbReference type="CDD" id="cd02947">
    <property type="entry name" value="TRX_family"/>
    <property type="match status" value="1"/>
</dbReference>
<evidence type="ECO:0000256" key="1">
    <source>
        <dbReference type="ARBA" id="ARBA00008987"/>
    </source>
</evidence>
<organism evidence="8 9">
    <name type="scientific">Paenibacillus glycinis</name>
    <dbReference type="NCBI Taxonomy" id="2697035"/>
    <lineage>
        <taxon>Bacteria</taxon>
        <taxon>Bacillati</taxon>
        <taxon>Bacillota</taxon>
        <taxon>Bacilli</taxon>
        <taxon>Bacillales</taxon>
        <taxon>Paenibacillaceae</taxon>
        <taxon>Paenibacillus</taxon>
    </lineage>
</organism>
<evidence type="ECO:0000256" key="4">
    <source>
        <dbReference type="ARBA" id="ARBA00023157"/>
    </source>
</evidence>
<dbReference type="InterPro" id="IPR005746">
    <property type="entry name" value="Thioredoxin"/>
</dbReference>
<dbReference type="PIRSF" id="PIRSF000077">
    <property type="entry name" value="Thioredoxin"/>
    <property type="match status" value="1"/>
</dbReference>
<evidence type="ECO:0000256" key="5">
    <source>
        <dbReference type="ARBA" id="ARBA00023284"/>
    </source>
</evidence>
<dbReference type="InterPro" id="IPR013766">
    <property type="entry name" value="Thioredoxin_domain"/>
</dbReference>
<keyword evidence="5" id="KW-0676">Redox-active center</keyword>
<dbReference type="Proteomes" id="UP000665561">
    <property type="component" value="Unassembled WGS sequence"/>
</dbReference>
<protein>
    <recommendedName>
        <fullName evidence="6">Thioredoxin</fullName>
    </recommendedName>
</protein>
<dbReference type="PANTHER" id="PTHR45663">
    <property type="entry name" value="GEO12009P1"/>
    <property type="match status" value="1"/>
</dbReference>
<evidence type="ECO:0000256" key="3">
    <source>
        <dbReference type="ARBA" id="ARBA00022982"/>
    </source>
</evidence>
<accession>A0ABW9XKJ8</accession>
<sequence length="106" mass="11530">MTMIAVNDATFHEGIRQEGVTLVEFGAAWCPPCKAIKPLLDQLGAEHGDALAVLELDCDDSPRIATEYGIMSMPTVIVFHDGQPVEKLVGLRPKAVYETLVAKYMA</sequence>
<dbReference type="PANTHER" id="PTHR45663:SF11">
    <property type="entry name" value="GEO12009P1"/>
    <property type="match status" value="1"/>
</dbReference>
<keyword evidence="4" id="KW-1015">Disulfide bond</keyword>
<dbReference type="Pfam" id="PF00085">
    <property type="entry name" value="Thioredoxin"/>
    <property type="match status" value="1"/>
</dbReference>
<reference evidence="8 9" key="1">
    <citation type="submission" date="2020-01" db="EMBL/GenBank/DDBJ databases">
        <title>Paenibacillus soybeanensis sp. nov. isolated from the nodules of soybean (Glycine max(L.) Merr).</title>
        <authorList>
            <person name="Wang H."/>
        </authorList>
    </citation>
    <scope>NUCLEOTIDE SEQUENCE [LARGE SCALE GENOMIC DNA]</scope>
    <source>
        <strain evidence="8 9">T1</strain>
    </source>
</reference>
<evidence type="ECO:0000256" key="6">
    <source>
        <dbReference type="PIRNR" id="PIRNR000077"/>
    </source>
</evidence>
<keyword evidence="2" id="KW-0813">Transport</keyword>
<evidence type="ECO:0000313" key="8">
    <source>
        <dbReference type="EMBL" id="NBD23143.1"/>
    </source>
</evidence>
<feature type="domain" description="Thioredoxin" evidence="7">
    <location>
        <begin position="1"/>
        <end position="106"/>
    </location>
</feature>
<comment type="similarity">
    <text evidence="1 6">Belongs to the thioredoxin family.</text>
</comment>
<evidence type="ECO:0000259" key="7">
    <source>
        <dbReference type="PROSITE" id="PS51352"/>
    </source>
</evidence>
<evidence type="ECO:0000313" key="9">
    <source>
        <dbReference type="Proteomes" id="UP000665561"/>
    </source>
</evidence>
<gene>
    <name evidence="8" type="ORF">GT019_04605</name>
</gene>
<comment type="caution">
    <text evidence="8">The sequence shown here is derived from an EMBL/GenBank/DDBJ whole genome shotgun (WGS) entry which is preliminary data.</text>
</comment>
<dbReference type="PROSITE" id="PS51352">
    <property type="entry name" value="THIOREDOXIN_2"/>
    <property type="match status" value="1"/>
</dbReference>
<keyword evidence="9" id="KW-1185">Reference proteome</keyword>
<evidence type="ECO:0000256" key="2">
    <source>
        <dbReference type="ARBA" id="ARBA00022448"/>
    </source>
</evidence>
<dbReference type="Gene3D" id="3.40.30.10">
    <property type="entry name" value="Glutaredoxin"/>
    <property type="match status" value="1"/>
</dbReference>
<dbReference type="RefSeq" id="WP_161741578.1">
    <property type="nucleotide sequence ID" value="NZ_JAAAMV010000002.1"/>
</dbReference>
<dbReference type="SUPFAM" id="SSF52833">
    <property type="entry name" value="Thioredoxin-like"/>
    <property type="match status" value="1"/>
</dbReference>
<proteinExistence type="inferred from homology"/>
<keyword evidence="3" id="KW-0249">Electron transport</keyword>
<dbReference type="PRINTS" id="PR00421">
    <property type="entry name" value="THIOREDOXIN"/>
</dbReference>
<dbReference type="EMBL" id="JAAAMV010000002">
    <property type="protein sequence ID" value="NBD23143.1"/>
    <property type="molecule type" value="Genomic_DNA"/>
</dbReference>
<name>A0ABW9XKJ8_9BACL</name>
<dbReference type="InterPro" id="IPR036249">
    <property type="entry name" value="Thioredoxin-like_sf"/>
</dbReference>